<dbReference type="Proteomes" id="UP000821845">
    <property type="component" value="Chromosome 4"/>
</dbReference>
<comment type="caution">
    <text evidence="1">The sequence shown here is derived from an EMBL/GenBank/DDBJ whole genome shotgun (WGS) entry which is preliminary data.</text>
</comment>
<keyword evidence="2" id="KW-1185">Reference proteome</keyword>
<name>A0ACB7SI55_HYAAI</name>
<proteinExistence type="predicted"/>
<protein>
    <submittedName>
        <fullName evidence="1">Uncharacterized protein</fullName>
    </submittedName>
</protein>
<dbReference type="EMBL" id="CM023484">
    <property type="protein sequence ID" value="KAH6933599.1"/>
    <property type="molecule type" value="Genomic_DNA"/>
</dbReference>
<sequence>MRTPLLLSDPHVFVDLLRGDSLWLVSAIHASDAMISASLPPLRASIMPSGDGAQASSSALGRKFGHLTIPLYGETGHKKTSPENALHASYGMDPRARTVQAAELHRNALYALLLNGLDAIRSATSAHSADMIPVCSSSDSPDSAAVYTGLHSPLAPTPLLGVPELRVWRLTSNGRMEFTQVSRI</sequence>
<evidence type="ECO:0000313" key="2">
    <source>
        <dbReference type="Proteomes" id="UP000821845"/>
    </source>
</evidence>
<evidence type="ECO:0000313" key="1">
    <source>
        <dbReference type="EMBL" id="KAH6933599.1"/>
    </source>
</evidence>
<accession>A0ACB7SI55</accession>
<gene>
    <name evidence="1" type="ORF">HPB50_016757</name>
</gene>
<reference evidence="1" key="1">
    <citation type="submission" date="2020-05" db="EMBL/GenBank/DDBJ databases">
        <title>Large-scale comparative analyses of tick genomes elucidate their genetic diversity and vector capacities.</title>
        <authorList>
            <person name="Jia N."/>
            <person name="Wang J."/>
            <person name="Shi W."/>
            <person name="Du L."/>
            <person name="Sun Y."/>
            <person name="Zhan W."/>
            <person name="Jiang J."/>
            <person name="Wang Q."/>
            <person name="Zhang B."/>
            <person name="Ji P."/>
            <person name="Sakyi L.B."/>
            <person name="Cui X."/>
            <person name="Yuan T."/>
            <person name="Jiang B."/>
            <person name="Yang W."/>
            <person name="Lam T.T.-Y."/>
            <person name="Chang Q."/>
            <person name="Ding S."/>
            <person name="Wang X."/>
            <person name="Zhu J."/>
            <person name="Ruan X."/>
            <person name="Zhao L."/>
            <person name="Wei J."/>
            <person name="Que T."/>
            <person name="Du C."/>
            <person name="Cheng J."/>
            <person name="Dai P."/>
            <person name="Han X."/>
            <person name="Huang E."/>
            <person name="Gao Y."/>
            <person name="Liu J."/>
            <person name="Shao H."/>
            <person name="Ye R."/>
            <person name="Li L."/>
            <person name="Wei W."/>
            <person name="Wang X."/>
            <person name="Wang C."/>
            <person name="Yang T."/>
            <person name="Huo Q."/>
            <person name="Li W."/>
            <person name="Guo W."/>
            <person name="Chen H."/>
            <person name="Zhou L."/>
            <person name="Ni X."/>
            <person name="Tian J."/>
            <person name="Zhou Y."/>
            <person name="Sheng Y."/>
            <person name="Liu T."/>
            <person name="Pan Y."/>
            <person name="Xia L."/>
            <person name="Li J."/>
            <person name="Zhao F."/>
            <person name="Cao W."/>
        </authorList>
    </citation>
    <scope>NUCLEOTIDE SEQUENCE</scope>
    <source>
        <strain evidence="1">Hyas-2018</strain>
    </source>
</reference>
<organism evidence="1 2">
    <name type="scientific">Hyalomma asiaticum</name>
    <name type="common">Tick</name>
    <dbReference type="NCBI Taxonomy" id="266040"/>
    <lineage>
        <taxon>Eukaryota</taxon>
        <taxon>Metazoa</taxon>
        <taxon>Ecdysozoa</taxon>
        <taxon>Arthropoda</taxon>
        <taxon>Chelicerata</taxon>
        <taxon>Arachnida</taxon>
        <taxon>Acari</taxon>
        <taxon>Parasitiformes</taxon>
        <taxon>Ixodida</taxon>
        <taxon>Ixodoidea</taxon>
        <taxon>Ixodidae</taxon>
        <taxon>Hyalomminae</taxon>
        <taxon>Hyalomma</taxon>
    </lineage>
</organism>